<dbReference type="Proteomes" id="UP000009071">
    <property type="component" value="Chromosome"/>
</dbReference>
<proteinExistence type="predicted"/>
<protein>
    <recommendedName>
        <fullName evidence="4">Transposase</fullName>
    </recommendedName>
</protein>
<dbReference type="EMBL" id="AP010904">
    <property type="protein sequence ID" value="BAH77624.1"/>
    <property type="molecule type" value="Genomic_DNA"/>
</dbReference>
<organism evidence="2 3">
    <name type="scientific">Solidesulfovibrio magneticus (strain ATCC 700980 / DSM 13731 / RS-1)</name>
    <name type="common">Desulfovibrio magneticus</name>
    <dbReference type="NCBI Taxonomy" id="573370"/>
    <lineage>
        <taxon>Bacteria</taxon>
        <taxon>Pseudomonadati</taxon>
        <taxon>Thermodesulfobacteriota</taxon>
        <taxon>Desulfovibrionia</taxon>
        <taxon>Desulfovibrionales</taxon>
        <taxon>Desulfovibrionaceae</taxon>
        <taxon>Solidesulfovibrio</taxon>
    </lineage>
</organism>
<name>C4XPS4_SOLM1</name>
<gene>
    <name evidence="2" type="ordered locus">DMR_41330</name>
</gene>
<reference evidence="2 3" key="1">
    <citation type="journal article" date="2009" name="Genome Res.">
        <title>Whole genome sequence of Desulfovibrio magneticus strain RS-1 revealed common gene clusters in magnetotactic bacteria.</title>
        <authorList>
            <person name="Nakazawa H."/>
            <person name="Arakaki A."/>
            <person name="Narita-Yamada S."/>
            <person name="Yashiro I."/>
            <person name="Jinno K."/>
            <person name="Aoki N."/>
            <person name="Tsuruyama A."/>
            <person name="Okamura Y."/>
            <person name="Tanikawa S."/>
            <person name="Fujita N."/>
            <person name="Takeyama H."/>
            <person name="Matsunaga T."/>
        </authorList>
    </citation>
    <scope>NUCLEOTIDE SEQUENCE [LARGE SCALE GENOMIC DNA]</scope>
    <source>
        <strain evidence="3">ATCC 700980 / DSM 13731 / RS-1</strain>
    </source>
</reference>
<dbReference type="HOGENOM" id="CLU_3006806_0_0_7"/>
<accession>C4XPS4</accession>
<dbReference type="eggNOG" id="COG3293">
    <property type="taxonomic scope" value="Bacteria"/>
</dbReference>
<evidence type="ECO:0000313" key="3">
    <source>
        <dbReference type="Proteomes" id="UP000009071"/>
    </source>
</evidence>
<evidence type="ECO:0000256" key="1">
    <source>
        <dbReference type="SAM" id="MobiDB-lite"/>
    </source>
</evidence>
<evidence type="ECO:0008006" key="4">
    <source>
        <dbReference type="Google" id="ProtNLM"/>
    </source>
</evidence>
<dbReference type="KEGG" id="dma:DMR_41330"/>
<keyword evidence="3" id="KW-1185">Reference proteome</keyword>
<sequence length="56" mass="5956">MPLAQRGQQSQKFGRSKGGFSTKVHATTDSLGCPTRFILTGGNESGYAQSVPLIEN</sequence>
<dbReference type="AlphaFoldDB" id="C4XPS4"/>
<dbReference type="STRING" id="573370.DMR_41330"/>
<evidence type="ECO:0000313" key="2">
    <source>
        <dbReference type="EMBL" id="BAH77624.1"/>
    </source>
</evidence>
<feature type="compositionally biased region" description="Polar residues" evidence="1">
    <location>
        <begin position="1"/>
        <end position="13"/>
    </location>
</feature>
<feature type="region of interest" description="Disordered" evidence="1">
    <location>
        <begin position="1"/>
        <end position="27"/>
    </location>
</feature>